<sequence>MASLPVPGARADIPMMPMPVYPPNPGFMPVAEAAHINKVPVQPGRPALHAGHITAAVAVAPPQETVQHSISVAQNKPGAEQSAGDSSSELDPHRLKFWNPEETIELIQLYKKYLPEFHKFGQRKMNVWQRVTEEMVSKGYTNFSWAECSAKFRSLRDSYRRTTTGDKAHTWQYYPLMKEVMKMEKMILEQEPSTRPQKGTITCENEMRSSSLPFANASVVNAGLANAGMAASTLPIAQQPSNSRSEDGDGDVADSDMDDLGRKRLLLDTNGPAAKKSKESEQEEIVIGRNFNGEPVKAKLPKPLGALSSLQALGKSLSLPQSQLVVGEDGQVVQTTSAPTGLFVNDNGQLSHNQPTPARQSGSMPQWFKMYEKRTRAENNRRLEELKQMHQESLDLQRQTLEVSRQKNELLKNLMESLSEFKSLLQR</sequence>
<gene>
    <name evidence="3" type="ORF">V1264_021721</name>
</gene>
<evidence type="ECO:0000313" key="4">
    <source>
        <dbReference type="Proteomes" id="UP001374579"/>
    </source>
</evidence>
<dbReference type="AlphaFoldDB" id="A0AAN9FW99"/>
<dbReference type="EMBL" id="JBAMIC010004070">
    <property type="protein sequence ID" value="KAK7087706.1"/>
    <property type="molecule type" value="Genomic_DNA"/>
</dbReference>
<accession>A0AAN9FW99</accession>
<reference evidence="3 4" key="1">
    <citation type="submission" date="2024-02" db="EMBL/GenBank/DDBJ databases">
        <title>Chromosome-scale genome assembly of the rough periwinkle Littorina saxatilis.</title>
        <authorList>
            <person name="De Jode A."/>
            <person name="Faria R."/>
            <person name="Formenti G."/>
            <person name="Sims Y."/>
            <person name="Smith T.P."/>
            <person name="Tracey A."/>
            <person name="Wood J.M.D."/>
            <person name="Zagrodzka Z.B."/>
            <person name="Johannesson K."/>
            <person name="Butlin R.K."/>
            <person name="Leder E.H."/>
        </authorList>
    </citation>
    <scope>NUCLEOTIDE SEQUENCE [LARGE SCALE GENOMIC DNA]</scope>
    <source>
        <strain evidence="3">Snail1</strain>
        <tissue evidence="3">Muscle</tissue>
    </source>
</reference>
<dbReference type="Pfam" id="PF13837">
    <property type="entry name" value="Myb_DNA-bind_4"/>
    <property type="match status" value="1"/>
</dbReference>
<feature type="domain" description="Myb/SANT-like DNA-binding" evidence="2">
    <location>
        <begin position="97"/>
        <end position="179"/>
    </location>
</feature>
<organism evidence="3 4">
    <name type="scientific">Littorina saxatilis</name>
    <dbReference type="NCBI Taxonomy" id="31220"/>
    <lineage>
        <taxon>Eukaryota</taxon>
        <taxon>Metazoa</taxon>
        <taxon>Spiralia</taxon>
        <taxon>Lophotrochozoa</taxon>
        <taxon>Mollusca</taxon>
        <taxon>Gastropoda</taxon>
        <taxon>Caenogastropoda</taxon>
        <taxon>Littorinimorpha</taxon>
        <taxon>Littorinoidea</taxon>
        <taxon>Littorinidae</taxon>
        <taxon>Littorina</taxon>
    </lineage>
</organism>
<feature type="compositionally biased region" description="Acidic residues" evidence="1">
    <location>
        <begin position="248"/>
        <end position="257"/>
    </location>
</feature>
<dbReference type="InterPro" id="IPR044822">
    <property type="entry name" value="Myb_DNA-bind_4"/>
</dbReference>
<dbReference type="Proteomes" id="UP001374579">
    <property type="component" value="Unassembled WGS sequence"/>
</dbReference>
<comment type="caution">
    <text evidence="3">The sequence shown here is derived from an EMBL/GenBank/DDBJ whole genome shotgun (WGS) entry which is preliminary data.</text>
</comment>
<feature type="compositionally biased region" description="Polar residues" evidence="1">
    <location>
        <begin position="346"/>
        <end position="363"/>
    </location>
</feature>
<dbReference type="Gene3D" id="1.10.10.60">
    <property type="entry name" value="Homeodomain-like"/>
    <property type="match status" value="1"/>
</dbReference>
<feature type="region of interest" description="Disordered" evidence="1">
    <location>
        <begin position="344"/>
        <end position="363"/>
    </location>
</feature>
<feature type="region of interest" description="Disordered" evidence="1">
    <location>
        <begin position="236"/>
        <end position="257"/>
    </location>
</feature>
<name>A0AAN9FW99_9CAEN</name>
<keyword evidence="4" id="KW-1185">Reference proteome</keyword>
<evidence type="ECO:0000313" key="3">
    <source>
        <dbReference type="EMBL" id="KAK7087706.1"/>
    </source>
</evidence>
<evidence type="ECO:0000259" key="2">
    <source>
        <dbReference type="Pfam" id="PF13837"/>
    </source>
</evidence>
<protein>
    <recommendedName>
        <fullName evidence="2">Myb/SANT-like DNA-binding domain-containing protein</fullName>
    </recommendedName>
</protein>
<proteinExistence type="predicted"/>
<evidence type="ECO:0000256" key="1">
    <source>
        <dbReference type="SAM" id="MobiDB-lite"/>
    </source>
</evidence>